<organism evidence="4 5">
    <name type="scientific">Dactylonectria estremocensis</name>
    <dbReference type="NCBI Taxonomy" id="1079267"/>
    <lineage>
        <taxon>Eukaryota</taxon>
        <taxon>Fungi</taxon>
        <taxon>Dikarya</taxon>
        <taxon>Ascomycota</taxon>
        <taxon>Pezizomycotina</taxon>
        <taxon>Sordariomycetes</taxon>
        <taxon>Hypocreomycetidae</taxon>
        <taxon>Hypocreales</taxon>
        <taxon>Nectriaceae</taxon>
        <taxon>Dactylonectria</taxon>
    </lineage>
</organism>
<dbReference type="PANTHER" id="PTHR43795">
    <property type="entry name" value="BIFUNCTIONAL ASPARTATE AMINOTRANSFERASE AND GLUTAMATE/ASPARTATE-PREPHENATE AMINOTRANSFERASE-RELATED"/>
    <property type="match status" value="1"/>
</dbReference>
<comment type="similarity">
    <text evidence="1">Belongs to the class-I pyridoxal-phosphate-dependent aminotransferase family.</text>
</comment>
<keyword evidence="5" id="KW-1185">Reference proteome</keyword>
<dbReference type="InterPro" id="IPR015421">
    <property type="entry name" value="PyrdxlP-dep_Trfase_major"/>
</dbReference>
<dbReference type="AlphaFoldDB" id="A0A9P9FD51"/>
<evidence type="ECO:0000313" key="5">
    <source>
        <dbReference type="Proteomes" id="UP000717696"/>
    </source>
</evidence>
<dbReference type="InterPro" id="IPR015424">
    <property type="entry name" value="PyrdxlP-dep_Trfase"/>
</dbReference>
<dbReference type="Proteomes" id="UP000717696">
    <property type="component" value="Unassembled WGS sequence"/>
</dbReference>
<dbReference type="InterPro" id="IPR015422">
    <property type="entry name" value="PyrdxlP-dep_Trfase_small"/>
</dbReference>
<accession>A0A9P9FD51</accession>
<dbReference type="GO" id="GO:0008483">
    <property type="term" value="F:transaminase activity"/>
    <property type="evidence" value="ECO:0007669"/>
    <property type="project" value="TreeGrafter"/>
</dbReference>
<dbReference type="InterPro" id="IPR004839">
    <property type="entry name" value="Aminotransferase_I/II_large"/>
</dbReference>
<dbReference type="CDD" id="cd00609">
    <property type="entry name" value="AAT_like"/>
    <property type="match status" value="1"/>
</dbReference>
<dbReference type="InterPro" id="IPR004838">
    <property type="entry name" value="NHTrfase_class1_PyrdxlP-BS"/>
</dbReference>
<dbReference type="Pfam" id="PF00155">
    <property type="entry name" value="Aminotran_1_2"/>
    <property type="match status" value="1"/>
</dbReference>
<keyword evidence="2" id="KW-0663">Pyridoxal phosphate</keyword>
<dbReference type="GO" id="GO:0030170">
    <property type="term" value="F:pyridoxal phosphate binding"/>
    <property type="evidence" value="ECO:0007669"/>
    <property type="project" value="InterPro"/>
</dbReference>
<proteinExistence type="inferred from homology"/>
<sequence>MHLSTRAQQVSNASENAVIWQVMSNLWDPKDNPDGYISLGIAENKLMHDELSKHIHDNFSLSHKAFAYSDSPSGSKQLKKAISDFLNRYLKPVRPLEPGHVSVTNGCSSAIEHLSWALANEGEAFLLGRPYYGTLDSDLTLRFGNKLVPASFHNVDPLSENAIDAYERALVDIQADGRKVSAIIVSHPHNPLGRCYPRQVLIGLMKLCEKYQLHFISDEIYALSVWENSIDHPAPVRFDSVLSIDTAGVIDPSRVHVVWGIAKDFGANGIRVGAVLSQSNPTLHNALVPAGVYSQVSSLSEHVTINMLQDSAWVDSFIETNRKRLSETYGFVVEWARRHDIEYAQGTNAALFVWANLGQFYRRRHFLAKTADVADVVEQRLLDRRVFVASGKDFGAENTDWFRIVFGQDGVYLGKGLDRIIAALG</sequence>
<dbReference type="InterPro" id="IPR050478">
    <property type="entry name" value="Ethylene_sulfur-biosynth"/>
</dbReference>
<dbReference type="PROSITE" id="PS00105">
    <property type="entry name" value="AA_TRANSFER_CLASS_1"/>
    <property type="match status" value="1"/>
</dbReference>
<dbReference type="Gene3D" id="3.40.640.10">
    <property type="entry name" value="Type I PLP-dependent aspartate aminotransferase-like (Major domain)"/>
    <property type="match status" value="1"/>
</dbReference>
<dbReference type="PANTHER" id="PTHR43795:SF63">
    <property type="entry name" value="PUTATIVE (AFU_ORTHOLOGUE AFUA_4G00630)-RELATED"/>
    <property type="match status" value="1"/>
</dbReference>
<evidence type="ECO:0000256" key="2">
    <source>
        <dbReference type="ARBA" id="ARBA00022898"/>
    </source>
</evidence>
<keyword evidence="4" id="KW-0808">Transferase</keyword>
<evidence type="ECO:0000256" key="1">
    <source>
        <dbReference type="ARBA" id="ARBA00007441"/>
    </source>
</evidence>
<dbReference type="PRINTS" id="PR00753">
    <property type="entry name" value="ACCSYNTHASE"/>
</dbReference>
<reference evidence="4" key="1">
    <citation type="journal article" date="2021" name="Nat. Commun.">
        <title>Genetic determinants of endophytism in the Arabidopsis root mycobiome.</title>
        <authorList>
            <person name="Mesny F."/>
            <person name="Miyauchi S."/>
            <person name="Thiergart T."/>
            <person name="Pickel B."/>
            <person name="Atanasova L."/>
            <person name="Karlsson M."/>
            <person name="Huettel B."/>
            <person name="Barry K.W."/>
            <person name="Haridas S."/>
            <person name="Chen C."/>
            <person name="Bauer D."/>
            <person name="Andreopoulos W."/>
            <person name="Pangilinan J."/>
            <person name="LaButti K."/>
            <person name="Riley R."/>
            <person name="Lipzen A."/>
            <person name="Clum A."/>
            <person name="Drula E."/>
            <person name="Henrissat B."/>
            <person name="Kohler A."/>
            <person name="Grigoriev I.V."/>
            <person name="Martin F.M."/>
            <person name="Hacquard S."/>
        </authorList>
    </citation>
    <scope>NUCLEOTIDE SEQUENCE</scope>
    <source>
        <strain evidence="4">MPI-CAGE-AT-0021</strain>
    </source>
</reference>
<feature type="domain" description="Aminotransferase class I/classII large" evidence="3">
    <location>
        <begin position="37"/>
        <end position="409"/>
    </location>
</feature>
<evidence type="ECO:0000313" key="4">
    <source>
        <dbReference type="EMBL" id="KAH7159484.1"/>
    </source>
</evidence>
<gene>
    <name evidence="4" type="ORF">B0J13DRAFT_518945</name>
</gene>
<dbReference type="EMBL" id="JAGMUU010000002">
    <property type="protein sequence ID" value="KAH7159484.1"/>
    <property type="molecule type" value="Genomic_DNA"/>
</dbReference>
<dbReference type="Gene3D" id="3.90.1150.10">
    <property type="entry name" value="Aspartate Aminotransferase, domain 1"/>
    <property type="match status" value="1"/>
</dbReference>
<protein>
    <submittedName>
        <fullName evidence="4">Pyridoxal phosphate-dependent transferase</fullName>
    </submittedName>
</protein>
<dbReference type="SUPFAM" id="SSF53383">
    <property type="entry name" value="PLP-dependent transferases"/>
    <property type="match status" value="1"/>
</dbReference>
<evidence type="ECO:0000259" key="3">
    <source>
        <dbReference type="Pfam" id="PF00155"/>
    </source>
</evidence>
<dbReference type="OrthoDB" id="7042322at2759"/>
<dbReference type="GO" id="GO:0006520">
    <property type="term" value="P:amino acid metabolic process"/>
    <property type="evidence" value="ECO:0007669"/>
    <property type="project" value="TreeGrafter"/>
</dbReference>
<comment type="caution">
    <text evidence="4">The sequence shown here is derived from an EMBL/GenBank/DDBJ whole genome shotgun (WGS) entry which is preliminary data.</text>
</comment>
<name>A0A9P9FD51_9HYPO</name>